<dbReference type="Pfam" id="PF11067">
    <property type="entry name" value="DUF2868"/>
    <property type="match status" value="1"/>
</dbReference>
<protein>
    <recommendedName>
        <fullName evidence="4">DUF2868 domain-containing protein</fullName>
    </recommendedName>
</protein>
<evidence type="ECO:0000313" key="3">
    <source>
        <dbReference type="Proteomes" id="UP000593737"/>
    </source>
</evidence>
<dbReference type="KEGG" id="nkf:Nkreftii_000677"/>
<feature type="transmembrane region" description="Helical" evidence="1">
    <location>
        <begin position="284"/>
        <end position="306"/>
    </location>
</feature>
<sequence>MTLAQLAKVLLVQACEEHDSDHKFILRYEREWPRHGRSDLKGDTATEDPARAGEASVYDRAEHISDRLIQKHPALTSAFAVLRIKTPITPLIGCALVGGFLADPIGPAGQINLLNFPLLTLLLWNGVAYLGLLYNMIVPRPSRDRPQPGLSGLVEWLLELSVKGRLSRLRSDRAQSSDEQRWIAASLATYAARLLHSGRELLITHARSLLHVAAAALAIGVIAGLYLRGFSFLYKAGWDSTFMDAEGVYAFLSILFAPASWFLGTPVPGVEAIADLQGTARANAAIWIHFWAMTTLLFIVLPRTLLAAAAWKRKSRLAADIQLPSNEPYFRRLLNPYRGKGLIVEVFAYSHRVKEADDRLLAFLSNAFGVLADIHMGSSVQYGEPPPHFPTDSDRGLCAVVLFNVAQAPEETHSEFLEELKTTIRGRGRPNMLLVLLDCEGYSQINHEKRVRERCQAWTMLAKECGLQALKYRDPSGPPDGELQALPDCLWPGDYRGTQ</sequence>
<feature type="transmembrane region" description="Helical" evidence="1">
    <location>
        <begin position="209"/>
        <end position="227"/>
    </location>
</feature>
<accession>A0A7S8FBP5</accession>
<gene>
    <name evidence="2" type="ORF">Nkreftii_000677</name>
</gene>
<reference evidence="2 3" key="1">
    <citation type="journal article" date="2020" name="ISME J.">
        <title>Enrichment and physiological characterization of a novel comammox Nitrospira indicates ammonium inhibition of complete nitrification.</title>
        <authorList>
            <person name="Sakoula D."/>
            <person name="Koch H."/>
            <person name="Frank J."/>
            <person name="Jetten M.S.M."/>
            <person name="van Kessel M.A.H.J."/>
            <person name="Lucker S."/>
        </authorList>
    </citation>
    <scope>NUCLEOTIDE SEQUENCE [LARGE SCALE GENOMIC DNA]</scope>
    <source>
        <strain evidence="2">Comreactor17</strain>
    </source>
</reference>
<keyword evidence="1" id="KW-0812">Transmembrane</keyword>
<keyword evidence="1" id="KW-1133">Transmembrane helix</keyword>
<dbReference type="EMBL" id="CP047423">
    <property type="protein sequence ID" value="QPD02903.1"/>
    <property type="molecule type" value="Genomic_DNA"/>
</dbReference>
<feature type="transmembrane region" description="Helical" evidence="1">
    <location>
        <begin position="247"/>
        <end position="264"/>
    </location>
</feature>
<dbReference type="AlphaFoldDB" id="A0A7S8FBP5"/>
<evidence type="ECO:0000256" key="1">
    <source>
        <dbReference type="SAM" id="Phobius"/>
    </source>
</evidence>
<dbReference type="InterPro" id="IPR021296">
    <property type="entry name" value="DUF2868"/>
</dbReference>
<evidence type="ECO:0008006" key="4">
    <source>
        <dbReference type="Google" id="ProtNLM"/>
    </source>
</evidence>
<organism evidence="2 3">
    <name type="scientific">Candidatus Nitrospira kreftii</name>
    <dbReference type="NCBI Taxonomy" id="2652173"/>
    <lineage>
        <taxon>Bacteria</taxon>
        <taxon>Pseudomonadati</taxon>
        <taxon>Nitrospirota</taxon>
        <taxon>Nitrospiria</taxon>
        <taxon>Nitrospirales</taxon>
        <taxon>Nitrospiraceae</taxon>
        <taxon>Nitrospira</taxon>
    </lineage>
</organism>
<dbReference type="Proteomes" id="UP000593737">
    <property type="component" value="Chromosome"/>
</dbReference>
<proteinExistence type="predicted"/>
<name>A0A7S8FBP5_9BACT</name>
<keyword evidence="1" id="KW-0472">Membrane</keyword>
<evidence type="ECO:0000313" key="2">
    <source>
        <dbReference type="EMBL" id="QPD02903.1"/>
    </source>
</evidence>
<feature type="transmembrane region" description="Helical" evidence="1">
    <location>
        <begin position="118"/>
        <end position="137"/>
    </location>
</feature>